<organism evidence="3 4">
    <name type="scientific">Planococcus halocryophilus</name>
    <dbReference type="NCBI Taxonomy" id="1215089"/>
    <lineage>
        <taxon>Bacteria</taxon>
        <taxon>Bacillati</taxon>
        <taxon>Bacillota</taxon>
        <taxon>Bacilli</taxon>
        <taxon>Bacillales</taxon>
        <taxon>Caryophanaceae</taxon>
        <taxon>Planococcus</taxon>
    </lineage>
</organism>
<dbReference type="GO" id="GO:0006508">
    <property type="term" value="P:proteolysis"/>
    <property type="evidence" value="ECO:0007669"/>
    <property type="project" value="InterPro"/>
</dbReference>
<proteinExistence type="predicted"/>
<evidence type="ECO:0000313" key="4">
    <source>
        <dbReference type="Proteomes" id="UP000092687"/>
    </source>
</evidence>
<dbReference type="PANTHER" id="PTHR42776">
    <property type="entry name" value="SERINE PEPTIDASE S9 FAMILY MEMBER"/>
    <property type="match status" value="1"/>
</dbReference>
<feature type="domain" description="Peptidase S9 prolyl oligopeptidase catalytic" evidence="2">
    <location>
        <begin position="416"/>
        <end position="503"/>
    </location>
</feature>
<dbReference type="InterPro" id="IPR001375">
    <property type="entry name" value="Peptidase_S9_cat"/>
</dbReference>
<reference evidence="3" key="1">
    <citation type="submission" date="2016-10" db="EMBL/GenBank/DDBJ databases">
        <authorList>
            <person name="de Groot N.N."/>
        </authorList>
    </citation>
    <scope>NUCLEOTIDE SEQUENCE</scope>
    <source>
        <strain evidence="3">DSM 24743</strain>
    </source>
</reference>
<dbReference type="SUPFAM" id="SSF82171">
    <property type="entry name" value="DPP6 N-terminal domain-like"/>
    <property type="match status" value="1"/>
</dbReference>
<dbReference type="PANTHER" id="PTHR42776:SF27">
    <property type="entry name" value="DIPEPTIDYL PEPTIDASE FAMILY MEMBER 6"/>
    <property type="match status" value="1"/>
</dbReference>
<dbReference type="RefSeq" id="WP_065527818.1">
    <property type="nucleotide sequence ID" value="NZ_CP016537.2"/>
</dbReference>
<name>A0A1C7DMA1_9BACL</name>
<gene>
    <name evidence="3" type="ORF">BBI08_00890</name>
</gene>
<accession>A0A1C7DMA1</accession>
<dbReference type="STRING" id="1215089.BBI08_00890"/>
<dbReference type="OrthoDB" id="108903at2"/>
<dbReference type="Gene3D" id="2.120.10.30">
    <property type="entry name" value="TolB, C-terminal domain"/>
    <property type="match status" value="2"/>
</dbReference>
<dbReference type="KEGG" id="phc:BBI08_00890"/>
<dbReference type="GO" id="GO:0004252">
    <property type="term" value="F:serine-type endopeptidase activity"/>
    <property type="evidence" value="ECO:0007669"/>
    <property type="project" value="TreeGrafter"/>
</dbReference>
<dbReference type="InterPro" id="IPR029058">
    <property type="entry name" value="AB_hydrolase_fold"/>
</dbReference>
<evidence type="ECO:0000256" key="1">
    <source>
        <dbReference type="ARBA" id="ARBA00022801"/>
    </source>
</evidence>
<dbReference type="EMBL" id="CP016537">
    <property type="protein sequence ID" value="ANU12498.1"/>
    <property type="molecule type" value="Genomic_DNA"/>
</dbReference>
<dbReference type="SUPFAM" id="SSF53474">
    <property type="entry name" value="alpha/beta-Hydrolases"/>
    <property type="match status" value="1"/>
</dbReference>
<evidence type="ECO:0000259" key="2">
    <source>
        <dbReference type="Pfam" id="PF00326"/>
    </source>
</evidence>
<dbReference type="InterPro" id="IPR011042">
    <property type="entry name" value="6-blade_b-propeller_TolB-like"/>
</dbReference>
<dbReference type="Pfam" id="PF00326">
    <property type="entry name" value="Peptidase_S9"/>
    <property type="match status" value="1"/>
</dbReference>
<sequence length="557" mass="62961">MVKKTVEIQDITTVVSVTDPQISPDGKSAVFVHTTIDEQENAYNANLYHIGLETRQHRQWTFDKSQISSPQWSADGTAVAYLVEEDGHKQLFVLSLADGQINKMTNLESGIERFQWSPCGKKIWVNGVLDKEQTANLLYQQIGFLTIESKKVEPVLAGDCHYRLEAVSHDGGKLVYAVVKEKKHDLVPGQPLCLYNLETQEQKMLTENQGHFSGVTFSHDDSKLAYFGNMRQYGDATHKELYIADLQNQTNSCLTEGLDVPVGDYAISDYQEITAGKPVWTKDDHLYFQVSTMGDVRLYFASLDGMIFPASPEMEHVVGYDVSQEGEFAILAISTMTQPGELYRLQITTGEYEVLTSFNEDYVESTQLREGQPTITSGSIESVHSWLIKPIGMQEGEKYPLIVKVHDGAHGMFANTFYHELQLLAAQGYGVLYVNPSGSHGYSQEFAKIGRDVAYKDTMNAVAEVVETIEWVDENQLAVIGDSYGGLLTKLLFLYRKKPDRFTSEKTEQLALKLESMEKDTKFVRFLETSMNDSYVYKPSHRIERLEQIISWVKKYV</sequence>
<evidence type="ECO:0000313" key="3">
    <source>
        <dbReference type="EMBL" id="ANU12498.1"/>
    </source>
</evidence>
<dbReference type="AlphaFoldDB" id="A0A1C7DMA1"/>
<keyword evidence="4" id="KW-1185">Reference proteome</keyword>
<protein>
    <recommendedName>
        <fullName evidence="2">Peptidase S9 prolyl oligopeptidase catalytic domain-containing protein</fullName>
    </recommendedName>
</protein>
<dbReference type="Gene3D" id="3.40.50.1820">
    <property type="entry name" value="alpha/beta hydrolase"/>
    <property type="match status" value="1"/>
</dbReference>
<keyword evidence="1" id="KW-0378">Hydrolase</keyword>
<dbReference type="Proteomes" id="UP000092687">
    <property type="component" value="Chromosome"/>
</dbReference>